<keyword evidence="6" id="KW-0145">Chemotaxis</keyword>
<evidence type="ECO:0000313" key="13">
    <source>
        <dbReference type="Proteomes" id="UP000226525"/>
    </source>
</evidence>
<dbReference type="AlphaFoldDB" id="A0A2D6YIW6"/>
<gene>
    <name evidence="12" type="primary">fliM</name>
    <name evidence="12" type="ORF">CMN54_06385</name>
</gene>
<evidence type="ECO:0000256" key="1">
    <source>
        <dbReference type="ARBA" id="ARBA00004117"/>
    </source>
</evidence>
<evidence type="ECO:0000256" key="4">
    <source>
        <dbReference type="ARBA" id="ARBA00021898"/>
    </source>
</evidence>
<evidence type="ECO:0000256" key="9">
    <source>
        <dbReference type="ARBA" id="ARBA00023143"/>
    </source>
</evidence>
<dbReference type="PIRSF" id="PIRSF002888">
    <property type="entry name" value="FliM"/>
    <property type="match status" value="1"/>
</dbReference>
<protein>
    <recommendedName>
        <fullName evidence="4 10">Flagellar motor switch protein FliM</fullName>
    </recommendedName>
</protein>
<evidence type="ECO:0000256" key="2">
    <source>
        <dbReference type="ARBA" id="ARBA00004202"/>
    </source>
</evidence>
<keyword evidence="5" id="KW-1003">Cell membrane</keyword>
<dbReference type="Pfam" id="PF01052">
    <property type="entry name" value="FliMN_C"/>
    <property type="match status" value="1"/>
</dbReference>
<dbReference type="InterPro" id="IPR001543">
    <property type="entry name" value="FliN-like_C"/>
</dbReference>
<keyword evidence="8" id="KW-0472">Membrane</keyword>
<dbReference type="GO" id="GO:0005886">
    <property type="term" value="C:plasma membrane"/>
    <property type="evidence" value="ECO:0007669"/>
    <property type="project" value="UniProtKB-SubCell"/>
</dbReference>
<dbReference type="PANTHER" id="PTHR30034:SF6">
    <property type="entry name" value="YOP PROTEINS TRANSLOCATION PROTEIN Q"/>
    <property type="match status" value="1"/>
</dbReference>
<comment type="similarity">
    <text evidence="3">Belongs to the FliM family.</text>
</comment>
<feature type="domain" description="Flagellar motor switch protein FliN-like C-terminal" evidence="11">
    <location>
        <begin position="253"/>
        <end position="323"/>
    </location>
</feature>
<sequence length="335" mass="37970">MGAVLSQNEVDALLRGVSGDDMDMDDEEDEYDPEEVVPFDLTAQDRIIRGRMPTLEIIHDRFVRLFRLTLSNALRKVVDISVRSTELIKFGEFLKTLPVPSSMNLFRMTPLRGNAILVLETRLVFTLIDLFFGGNGELEIKSEGRDFTEIEARMIKRVTVSALEDLQSSWRPVFPVQINYTRAETNPQFVAIVPHSEIVIVVTFDVEIGRAPMAITLCVPYSMIEPIRTRLNAGFQSEQDEKDNTWSNRFKKNLNQTHVELVAQLGETQMSVRNFLNLEVGDLITLEHEVQHPIGLLVNGVQKFSGYQGSYKGHKAISVEELVYVPPAVDEMLVM</sequence>
<keyword evidence="12" id="KW-0969">Cilium</keyword>
<evidence type="ECO:0000256" key="10">
    <source>
        <dbReference type="NCBIfam" id="TIGR01397"/>
    </source>
</evidence>
<comment type="subcellular location">
    <subcellularLocation>
        <location evidence="1">Bacterial flagellum basal body</location>
    </subcellularLocation>
    <subcellularLocation>
        <location evidence="2">Cell membrane</location>
        <topology evidence="2">Peripheral membrane protein</topology>
    </subcellularLocation>
</comment>
<keyword evidence="9" id="KW-0975">Bacterial flagellum</keyword>
<dbReference type="NCBIfam" id="TIGR01397">
    <property type="entry name" value="fliM_switch"/>
    <property type="match status" value="1"/>
</dbReference>
<dbReference type="Proteomes" id="UP000226525">
    <property type="component" value="Unassembled WGS sequence"/>
</dbReference>
<keyword evidence="12" id="KW-0966">Cell projection</keyword>
<keyword evidence="7" id="KW-0283">Flagellar rotation</keyword>
<dbReference type="Pfam" id="PF02154">
    <property type="entry name" value="FliM"/>
    <property type="match status" value="1"/>
</dbReference>
<dbReference type="InterPro" id="IPR001689">
    <property type="entry name" value="Flag_FliM"/>
</dbReference>
<evidence type="ECO:0000259" key="11">
    <source>
        <dbReference type="Pfam" id="PF01052"/>
    </source>
</evidence>
<evidence type="ECO:0000256" key="5">
    <source>
        <dbReference type="ARBA" id="ARBA00022475"/>
    </source>
</evidence>
<dbReference type="CDD" id="cd17908">
    <property type="entry name" value="FliM"/>
    <property type="match status" value="1"/>
</dbReference>
<dbReference type="GO" id="GO:0071978">
    <property type="term" value="P:bacterial-type flagellum-dependent swarming motility"/>
    <property type="evidence" value="ECO:0007669"/>
    <property type="project" value="TreeGrafter"/>
</dbReference>
<dbReference type="GO" id="GO:0050918">
    <property type="term" value="P:positive chemotaxis"/>
    <property type="evidence" value="ECO:0007669"/>
    <property type="project" value="TreeGrafter"/>
</dbReference>
<dbReference type="SUPFAM" id="SSF101801">
    <property type="entry name" value="Surface presentation of antigens (SPOA)"/>
    <property type="match status" value="1"/>
</dbReference>
<dbReference type="EMBL" id="NZEX01000075">
    <property type="protein sequence ID" value="MAH63062.1"/>
    <property type="molecule type" value="Genomic_DNA"/>
</dbReference>
<evidence type="ECO:0000256" key="8">
    <source>
        <dbReference type="ARBA" id="ARBA00023136"/>
    </source>
</evidence>
<keyword evidence="12" id="KW-0282">Flagellum</keyword>
<evidence type="ECO:0000313" key="12">
    <source>
        <dbReference type="EMBL" id="MAH63062.1"/>
    </source>
</evidence>
<comment type="caution">
    <text evidence="12">The sequence shown here is derived from an EMBL/GenBank/DDBJ whole genome shotgun (WGS) entry which is preliminary data.</text>
</comment>
<reference evidence="13" key="1">
    <citation type="submission" date="2017-09" db="EMBL/GenBank/DDBJ databases">
        <title>The Reconstruction of 2,631 Draft Metagenome-Assembled Genomes from the Global Oceans.</title>
        <authorList>
            <person name="Tully B.J."/>
            <person name="Graham E.D."/>
            <person name="Heidelberg J.F."/>
        </authorList>
    </citation>
    <scope>NUCLEOTIDE SEQUENCE [LARGE SCALE GENOMIC DNA]</scope>
</reference>
<evidence type="ECO:0000256" key="7">
    <source>
        <dbReference type="ARBA" id="ARBA00022779"/>
    </source>
</evidence>
<dbReference type="InterPro" id="IPR028976">
    <property type="entry name" value="CheC-like_sf"/>
</dbReference>
<dbReference type="SUPFAM" id="SSF103039">
    <property type="entry name" value="CheC-like"/>
    <property type="match status" value="1"/>
</dbReference>
<name>A0A2D6YIW6_9DELT</name>
<dbReference type="Gene3D" id="2.30.330.10">
    <property type="entry name" value="SpoA-like"/>
    <property type="match status" value="1"/>
</dbReference>
<dbReference type="GO" id="GO:0009425">
    <property type="term" value="C:bacterial-type flagellum basal body"/>
    <property type="evidence" value="ECO:0007669"/>
    <property type="project" value="UniProtKB-SubCell"/>
</dbReference>
<accession>A0A2D6YIW6</accession>
<evidence type="ECO:0000256" key="6">
    <source>
        <dbReference type="ARBA" id="ARBA00022500"/>
    </source>
</evidence>
<dbReference type="GO" id="GO:0003774">
    <property type="term" value="F:cytoskeletal motor activity"/>
    <property type="evidence" value="ECO:0007669"/>
    <property type="project" value="InterPro"/>
</dbReference>
<dbReference type="InterPro" id="IPR036429">
    <property type="entry name" value="SpoA-like_sf"/>
</dbReference>
<dbReference type="PRINTS" id="PR00955">
    <property type="entry name" value="FLGMOTORFLIM"/>
</dbReference>
<proteinExistence type="inferred from homology"/>
<dbReference type="Gene3D" id="3.40.1550.10">
    <property type="entry name" value="CheC-like"/>
    <property type="match status" value="1"/>
</dbReference>
<organism evidence="12 13">
    <name type="scientific">SAR324 cluster bacterium</name>
    <dbReference type="NCBI Taxonomy" id="2024889"/>
    <lineage>
        <taxon>Bacteria</taxon>
        <taxon>Deltaproteobacteria</taxon>
        <taxon>SAR324 cluster</taxon>
    </lineage>
</organism>
<dbReference type="PANTHER" id="PTHR30034">
    <property type="entry name" value="FLAGELLAR MOTOR SWITCH PROTEIN FLIM"/>
    <property type="match status" value="1"/>
</dbReference>
<evidence type="ECO:0000256" key="3">
    <source>
        <dbReference type="ARBA" id="ARBA00011049"/>
    </source>
</evidence>